<evidence type="ECO:0000256" key="10">
    <source>
        <dbReference type="ARBA" id="ARBA00023157"/>
    </source>
</evidence>
<dbReference type="InterPro" id="IPR035897">
    <property type="entry name" value="Toll_tir_struct_dom_sf"/>
</dbReference>
<evidence type="ECO:0000256" key="11">
    <source>
        <dbReference type="ARBA" id="ARBA00023170"/>
    </source>
</evidence>
<dbReference type="SMART" id="SM00255">
    <property type="entry name" value="TIR"/>
    <property type="match status" value="1"/>
</dbReference>
<dbReference type="GO" id="GO:0016020">
    <property type="term" value="C:membrane"/>
    <property type="evidence" value="ECO:0007669"/>
    <property type="project" value="UniProtKB-SubCell"/>
</dbReference>
<evidence type="ECO:0000256" key="3">
    <source>
        <dbReference type="ARBA" id="ARBA00022692"/>
    </source>
</evidence>
<dbReference type="PROSITE" id="PS50835">
    <property type="entry name" value="IG_LIKE"/>
    <property type="match status" value="3"/>
</dbReference>
<evidence type="ECO:0000259" key="16">
    <source>
        <dbReference type="PROSITE" id="PS50104"/>
    </source>
</evidence>
<evidence type="ECO:0000256" key="8">
    <source>
        <dbReference type="ARBA" id="ARBA00023027"/>
    </source>
</evidence>
<dbReference type="OrthoDB" id="6019866at2759"/>
<evidence type="ECO:0000256" key="14">
    <source>
        <dbReference type="SAM" id="Phobius"/>
    </source>
</evidence>
<dbReference type="PROSITE" id="PS50104">
    <property type="entry name" value="TIR"/>
    <property type="match status" value="1"/>
</dbReference>
<dbReference type="PANTHER" id="PTHR11890">
    <property type="entry name" value="INTERLEUKIN-1 RECEPTOR FAMILY MEMBER"/>
    <property type="match status" value="1"/>
</dbReference>
<keyword evidence="12" id="KW-0325">Glycoprotein</keyword>
<feature type="non-terminal residue" evidence="18">
    <location>
        <position position="567"/>
    </location>
</feature>
<dbReference type="InterPro" id="IPR036179">
    <property type="entry name" value="Ig-like_dom_sf"/>
</dbReference>
<dbReference type="PRINTS" id="PR01537">
    <property type="entry name" value="INTRLKN1R1F"/>
</dbReference>
<evidence type="ECO:0000256" key="9">
    <source>
        <dbReference type="ARBA" id="ARBA00023136"/>
    </source>
</evidence>
<dbReference type="FunFam" id="3.40.50.10140:FF:000002">
    <property type="entry name" value="Interleukin 1 receptor accessory protein"/>
    <property type="match status" value="1"/>
</dbReference>
<name>A0A7K8Y572_9PICI</name>
<dbReference type="GO" id="GO:0016787">
    <property type="term" value="F:hydrolase activity"/>
    <property type="evidence" value="ECO:0007669"/>
    <property type="project" value="UniProtKB-KW"/>
</dbReference>
<dbReference type="Gene3D" id="3.40.50.10140">
    <property type="entry name" value="Toll/interleukin-1 receptor homology (TIR) domain"/>
    <property type="match status" value="1"/>
</dbReference>
<evidence type="ECO:0000259" key="17">
    <source>
        <dbReference type="PROSITE" id="PS50835"/>
    </source>
</evidence>
<keyword evidence="8" id="KW-0520">NAD</keyword>
<feature type="signal peptide" evidence="15">
    <location>
        <begin position="1"/>
        <end position="17"/>
    </location>
</feature>
<evidence type="ECO:0000256" key="5">
    <source>
        <dbReference type="ARBA" id="ARBA00022737"/>
    </source>
</evidence>
<dbReference type="FunFam" id="2.60.40.10:FF:000284">
    <property type="entry name" value="interleukin-1 receptor accessory protein-like 1"/>
    <property type="match status" value="1"/>
</dbReference>
<comment type="similarity">
    <text evidence="2">Belongs to the interleukin-1 receptor family.</text>
</comment>
<organism evidence="18 19">
    <name type="scientific">Eubucco bourcierii</name>
    <name type="common">red-headed barbet</name>
    <dbReference type="NCBI Taxonomy" id="91767"/>
    <lineage>
        <taxon>Eukaryota</taxon>
        <taxon>Metazoa</taxon>
        <taxon>Chordata</taxon>
        <taxon>Craniata</taxon>
        <taxon>Vertebrata</taxon>
        <taxon>Euteleostomi</taxon>
        <taxon>Archelosauria</taxon>
        <taxon>Archosauria</taxon>
        <taxon>Dinosauria</taxon>
        <taxon>Saurischia</taxon>
        <taxon>Theropoda</taxon>
        <taxon>Coelurosauria</taxon>
        <taxon>Aves</taxon>
        <taxon>Neognathae</taxon>
        <taxon>Neoaves</taxon>
        <taxon>Telluraves</taxon>
        <taxon>Coraciimorphae</taxon>
        <taxon>Piciformes</taxon>
        <taxon>Ramphastidae</taxon>
        <taxon>Eubucco</taxon>
    </lineage>
</organism>
<dbReference type="InterPro" id="IPR003599">
    <property type="entry name" value="Ig_sub"/>
</dbReference>
<evidence type="ECO:0000256" key="4">
    <source>
        <dbReference type="ARBA" id="ARBA00022729"/>
    </source>
</evidence>
<dbReference type="Pfam" id="PF01582">
    <property type="entry name" value="TIR"/>
    <property type="match status" value="1"/>
</dbReference>
<evidence type="ECO:0000313" key="18">
    <source>
        <dbReference type="EMBL" id="NXF98349.1"/>
    </source>
</evidence>
<dbReference type="Proteomes" id="UP000583613">
    <property type="component" value="Unassembled WGS sequence"/>
</dbReference>
<accession>A0A7K8Y572</accession>
<evidence type="ECO:0000256" key="1">
    <source>
        <dbReference type="ARBA" id="ARBA00004479"/>
    </source>
</evidence>
<dbReference type="InterPro" id="IPR041416">
    <property type="entry name" value="IL-1RAcP-like_ig"/>
</dbReference>
<dbReference type="SUPFAM" id="SSF48726">
    <property type="entry name" value="Immunoglobulin"/>
    <property type="match status" value="2"/>
</dbReference>
<evidence type="ECO:0000256" key="15">
    <source>
        <dbReference type="SAM" id="SignalP"/>
    </source>
</evidence>
<dbReference type="FunFam" id="2.60.40.10:FF:001504">
    <property type="entry name" value="Interleukin 18 receptor accessory protein"/>
    <property type="match status" value="1"/>
</dbReference>
<keyword evidence="4 15" id="KW-0732">Signal</keyword>
<dbReference type="Pfam" id="PF18452">
    <property type="entry name" value="Ig_6"/>
    <property type="match status" value="1"/>
</dbReference>
<feature type="domain" description="TIR" evidence="16">
    <location>
        <begin position="392"/>
        <end position="544"/>
    </location>
</feature>
<keyword evidence="6" id="KW-0378">Hydrolase</keyword>
<feature type="domain" description="Ig-like" evidence="17">
    <location>
        <begin position="116"/>
        <end position="206"/>
    </location>
</feature>
<comment type="caution">
    <text evidence="18">The sequence shown here is derived from an EMBL/GenBank/DDBJ whole genome shotgun (WGS) entry which is preliminary data.</text>
</comment>
<dbReference type="AlphaFoldDB" id="A0A7K8Y572"/>
<feature type="non-terminal residue" evidence="18">
    <location>
        <position position="1"/>
    </location>
</feature>
<keyword evidence="5" id="KW-0677">Repeat</keyword>
<evidence type="ECO:0000256" key="7">
    <source>
        <dbReference type="ARBA" id="ARBA00022989"/>
    </source>
</evidence>
<keyword evidence="9 14" id="KW-0472">Membrane</keyword>
<dbReference type="InterPro" id="IPR015621">
    <property type="entry name" value="IL-1_rcpt_fam"/>
</dbReference>
<gene>
    <name evidence="18" type="primary">Il18rap</name>
    <name evidence="18" type="ORF">EUBBOU_R04830</name>
</gene>
<evidence type="ECO:0000256" key="12">
    <source>
        <dbReference type="ARBA" id="ARBA00023180"/>
    </source>
</evidence>
<evidence type="ECO:0000256" key="2">
    <source>
        <dbReference type="ARBA" id="ARBA00009752"/>
    </source>
</evidence>
<comment type="subcellular location">
    <subcellularLocation>
        <location evidence="1">Membrane</location>
        <topology evidence="1">Single-pass type I membrane protein</topology>
    </subcellularLocation>
</comment>
<keyword evidence="3 14" id="KW-0812">Transmembrane</keyword>
<dbReference type="SUPFAM" id="SSF52200">
    <property type="entry name" value="Toll/Interleukin receptor TIR domain"/>
    <property type="match status" value="1"/>
</dbReference>
<evidence type="ECO:0000256" key="6">
    <source>
        <dbReference type="ARBA" id="ARBA00022801"/>
    </source>
</evidence>
<protein>
    <submittedName>
        <fullName evidence="18">I18RA protein</fullName>
    </submittedName>
</protein>
<keyword evidence="13" id="KW-0393">Immunoglobulin domain</keyword>
<feature type="domain" description="Ig-like" evidence="17">
    <location>
        <begin position="241"/>
        <end position="327"/>
    </location>
</feature>
<feature type="domain" description="Ig-like" evidence="17">
    <location>
        <begin position="26"/>
        <end position="111"/>
    </location>
</feature>
<keyword evidence="10" id="KW-1015">Disulfide bond</keyword>
<reference evidence="18 19" key="1">
    <citation type="submission" date="2019-09" db="EMBL/GenBank/DDBJ databases">
        <title>Bird 10,000 Genomes (B10K) Project - Family phase.</title>
        <authorList>
            <person name="Zhang G."/>
        </authorList>
    </citation>
    <scope>NUCLEOTIDE SEQUENCE [LARGE SCALE GENOMIC DNA]</scope>
    <source>
        <strain evidence="18">B10K-DU-001-04</strain>
        <tissue evidence="18">Muscle</tissue>
    </source>
</reference>
<sequence>MLTLCWILTYFVRGAEAGEVNLSGCPHVEHLWYRAISDEEFVLQCALPDKHASHIYNNSLPKHHKVKWFWSQKGKESLKAIKENSNPALQVDALWFKPIKDSDSGVYVCMIRGKIPCLKIVLEVQTKKVAKCSDYDASTLYLLVENGNSITCPGMKCYSHIKKSDVKWYKDGYEIKHMKRRQSLKLKHNEIYLNPTYEKDTGMYVCDYILYDNVTKWTMRTMVKVEVIAKNTIHPPNLLYPNGVVILEAELGKPLELECRVQFGFERVSLKRVTWERNDKENTNEKLNQETSIYHKGLKGHTFLHVAKLKEVTERDLRSNFTCFAENLVGNATGVIQLKRKPRVFLLYILYSAISTLFVLLLCTALIYQYWIEIVLVYRSYLVDNETMRDGKEFDAFVSYAKLDSSENDSALISEEKFALELLPDILENKYGYKLCILERDILPGGAYTDEVVTAIKQSRRVIIILSAAYVNGPSIFELQAAVNCVLEDKKIKLVLIKFQTFQEPETLPAEVKKALRILPVVTWKPYISAAPDKKFWKHMHYHMPVKTTKVSRNYSLKGSFQRLFSL</sequence>
<feature type="transmembrane region" description="Helical" evidence="14">
    <location>
        <begin position="345"/>
        <end position="371"/>
    </location>
</feature>
<proteinExistence type="inferred from homology"/>
<dbReference type="EMBL" id="VWZE01025802">
    <property type="protein sequence ID" value="NXF98349.1"/>
    <property type="molecule type" value="Genomic_DNA"/>
</dbReference>
<dbReference type="PANTHER" id="PTHR11890:SF23">
    <property type="entry name" value="INTERLEUKIN-18 RECEPTOR ACCESSORY PROTEIN"/>
    <property type="match status" value="1"/>
</dbReference>
<dbReference type="InterPro" id="IPR007110">
    <property type="entry name" value="Ig-like_dom"/>
</dbReference>
<evidence type="ECO:0000256" key="13">
    <source>
        <dbReference type="ARBA" id="ARBA00023319"/>
    </source>
</evidence>
<dbReference type="Gene3D" id="2.60.40.10">
    <property type="entry name" value="Immunoglobulins"/>
    <property type="match status" value="3"/>
</dbReference>
<dbReference type="SMART" id="SM00409">
    <property type="entry name" value="IG"/>
    <property type="match status" value="3"/>
</dbReference>
<keyword evidence="19" id="KW-1185">Reference proteome</keyword>
<dbReference type="GO" id="GO:0042008">
    <property type="term" value="F:interleukin-18 receptor activity"/>
    <property type="evidence" value="ECO:0007669"/>
    <property type="project" value="TreeGrafter"/>
</dbReference>
<feature type="chain" id="PRO_5029450348" evidence="15">
    <location>
        <begin position="18"/>
        <end position="567"/>
    </location>
</feature>
<evidence type="ECO:0000313" key="19">
    <source>
        <dbReference type="Proteomes" id="UP000583613"/>
    </source>
</evidence>
<keyword evidence="7 14" id="KW-1133">Transmembrane helix</keyword>
<dbReference type="InterPro" id="IPR013783">
    <property type="entry name" value="Ig-like_fold"/>
</dbReference>
<dbReference type="InterPro" id="IPR000157">
    <property type="entry name" value="TIR_dom"/>
</dbReference>
<keyword evidence="11" id="KW-0675">Receptor</keyword>